<dbReference type="Proteomes" id="UP000324800">
    <property type="component" value="Unassembled WGS sequence"/>
</dbReference>
<accession>A0A5J4VSV8</accession>
<dbReference type="EMBL" id="SNRW01005243">
    <property type="protein sequence ID" value="KAA6385499.1"/>
    <property type="molecule type" value="Genomic_DNA"/>
</dbReference>
<sequence>MEAEIKAITTDKGLLNAQNVQKLIYQPLADVPLMFDEEEELKLEEKENQQRTSIIEKYPYVFDVLGRDKFNWGPIFERDGGLVGMNM</sequence>
<comment type="caution">
    <text evidence="1">The sequence shown here is derived from an EMBL/GenBank/DDBJ whole genome shotgun (WGS) entry which is preliminary data.</text>
</comment>
<name>A0A5J4VSV8_9EUKA</name>
<dbReference type="AlphaFoldDB" id="A0A5J4VSV8"/>
<evidence type="ECO:0000313" key="1">
    <source>
        <dbReference type="EMBL" id="KAA6385499.1"/>
    </source>
</evidence>
<protein>
    <submittedName>
        <fullName evidence="1">Uncharacterized protein</fullName>
    </submittedName>
</protein>
<proteinExistence type="predicted"/>
<gene>
    <name evidence="1" type="ORF">EZS28_018972</name>
</gene>
<organism evidence="1 2">
    <name type="scientific">Streblomastix strix</name>
    <dbReference type="NCBI Taxonomy" id="222440"/>
    <lineage>
        <taxon>Eukaryota</taxon>
        <taxon>Metamonada</taxon>
        <taxon>Preaxostyla</taxon>
        <taxon>Oxymonadida</taxon>
        <taxon>Streblomastigidae</taxon>
        <taxon>Streblomastix</taxon>
    </lineage>
</organism>
<reference evidence="1 2" key="1">
    <citation type="submission" date="2019-03" db="EMBL/GenBank/DDBJ databases">
        <title>Single cell metagenomics reveals metabolic interactions within the superorganism composed of flagellate Streblomastix strix and complex community of Bacteroidetes bacteria on its surface.</title>
        <authorList>
            <person name="Treitli S.C."/>
            <person name="Kolisko M."/>
            <person name="Husnik F."/>
            <person name="Keeling P."/>
            <person name="Hampl V."/>
        </authorList>
    </citation>
    <scope>NUCLEOTIDE SEQUENCE [LARGE SCALE GENOMIC DNA]</scope>
    <source>
        <strain evidence="1">ST1C</strain>
    </source>
</reference>
<evidence type="ECO:0000313" key="2">
    <source>
        <dbReference type="Proteomes" id="UP000324800"/>
    </source>
</evidence>